<sequence length="125" mass="14795">MKEKLLKIQNEKLKTKDLSGVSSESISKSISHSRKWKHKIIIDEPFGAPKDLSLKEKLEKIQFELEAYNNQKKIFKQSIKNIKKGKENFYPDESKYLWKDYIEIIKILNSNLKSMKKNLKKTSKH</sequence>
<evidence type="ECO:0000313" key="1">
    <source>
        <dbReference type="EMBL" id="AQT19623.1"/>
    </source>
</evidence>
<dbReference type="RefSeq" id="YP_009449476.1">
    <property type="nucleotide sequence ID" value="NC_036610.1"/>
</dbReference>
<dbReference type="AlphaFoldDB" id="A0A1S6KM30"/>
<reference evidence="1" key="2">
    <citation type="submission" date="2017-01" db="EMBL/GenBank/DDBJ databases">
        <authorList>
            <person name="Mah S.A."/>
            <person name="Swanson W.J."/>
            <person name="Moy G.W."/>
            <person name="Vacquier V.D."/>
        </authorList>
    </citation>
    <scope>NUCLEOTIDE SEQUENCE</scope>
    <source>
        <strain evidence="1">AS3.7877</strain>
    </source>
</reference>
<name>A0A1S6KM30_9HYPO</name>
<organism evidence="1">
    <name type="scientific">Hirsutella vermicola</name>
    <dbReference type="NCBI Taxonomy" id="369263"/>
    <lineage>
        <taxon>Eukaryota</taxon>
        <taxon>Fungi</taxon>
        <taxon>Dikarya</taxon>
        <taxon>Ascomycota</taxon>
        <taxon>Pezizomycotina</taxon>
        <taxon>Sordariomycetes</taxon>
        <taxon>Hypocreomycetidae</taxon>
        <taxon>Hypocreales</taxon>
        <taxon>Ophiocordycipitaceae</taxon>
        <taxon>Hirsutella</taxon>
    </lineage>
</organism>
<dbReference type="GeneID" id="35414445"/>
<gene>
    <name evidence="1" type="primary">orf125</name>
</gene>
<proteinExistence type="predicted"/>
<accession>A0A1S6KM30</accession>
<reference evidence="1" key="1">
    <citation type="journal article" date="2017" name="Appl. Microbiol. Biotechnol.">
        <title>Mitochondrial genome of the nematode endoparasitic fungus Hirsutella vermicola reveals a high level of synteny in the family Ophiocordycipitaceae.</title>
        <authorList>
            <person name="Zhang Y.J."/>
            <person name="Zhang H.Y."/>
            <person name="Liu X.Z."/>
            <person name="Zhang S."/>
        </authorList>
    </citation>
    <scope>NUCLEOTIDE SEQUENCE</scope>
    <source>
        <strain evidence="1">AS3.7877</strain>
    </source>
</reference>
<protein>
    <submittedName>
        <fullName evidence="1">Uncharacterized protein</fullName>
    </submittedName>
</protein>
<geneLocation type="mitochondrion" evidence="1"/>
<dbReference type="EMBL" id="KY465721">
    <property type="protein sequence ID" value="AQT19623.1"/>
    <property type="molecule type" value="Genomic_DNA"/>
</dbReference>
<keyword evidence="1" id="KW-0496">Mitochondrion</keyword>